<comment type="similarity">
    <text evidence="1">Belongs to the UPF0251 family.</text>
</comment>
<dbReference type="AlphaFoldDB" id="A0A644WJA9"/>
<proteinExistence type="inferred from homology"/>
<dbReference type="SUPFAM" id="SSF88659">
    <property type="entry name" value="Sigma3 and sigma4 domains of RNA polymerase sigma factors"/>
    <property type="match status" value="1"/>
</dbReference>
<gene>
    <name evidence="2" type="ORF">SDC9_50107</name>
</gene>
<evidence type="ECO:0000256" key="1">
    <source>
        <dbReference type="ARBA" id="ARBA00009350"/>
    </source>
</evidence>
<dbReference type="InterPro" id="IPR036388">
    <property type="entry name" value="WH-like_DNA-bd_sf"/>
</dbReference>
<protein>
    <submittedName>
        <fullName evidence="2">Uncharacterized protein</fullName>
    </submittedName>
</protein>
<dbReference type="Pfam" id="PF02001">
    <property type="entry name" value="DUF134"/>
    <property type="match status" value="1"/>
</dbReference>
<dbReference type="PANTHER" id="PTHR37478">
    <property type="match status" value="1"/>
</dbReference>
<name>A0A644WJA9_9ZZZZ</name>
<dbReference type="InterPro" id="IPR002852">
    <property type="entry name" value="UPF0251"/>
</dbReference>
<reference evidence="2" key="1">
    <citation type="submission" date="2019-08" db="EMBL/GenBank/DDBJ databases">
        <authorList>
            <person name="Kucharzyk K."/>
            <person name="Murdoch R.W."/>
            <person name="Higgins S."/>
            <person name="Loffler F."/>
        </authorList>
    </citation>
    <scope>NUCLEOTIDE SEQUENCE</scope>
</reference>
<organism evidence="2">
    <name type="scientific">bioreactor metagenome</name>
    <dbReference type="NCBI Taxonomy" id="1076179"/>
    <lineage>
        <taxon>unclassified sequences</taxon>
        <taxon>metagenomes</taxon>
        <taxon>ecological metagenomes</taxon>
    </lineage>
</organism>
<dbReference type="Gene3D" id="1.10.10.10">
    <property type="entry name" value="Winged helix-like DNA-binding domain superfamily/Winged helix DNA-binding domain"/>
    <property type="match status" value="1"/>
</dbReference>
<evidence type="ECO:0000313" key="2">
    <source>
        <dbReference type="EMBL" id="MPM03840.1"/>
    </source>
</evidence>
<dbReference type="PANTHER" id="PTHR37478:SF2">
    <property type="entry name" value="UPF0251 PROTEIN TK0562"/>
    <property type="match status" value="1"/>
</dbReference>
<dbReference type="EMBL" id="VSSQ01000985">
    <property type="protein sequence ID" value="MPM03840.1"/>
    <property type="molecule type" value="Genomic_DNA"/>
</dbReference>
<dbReference type="HAMAP" id="MF_00674">
    <property type="entry name" value="UPF0251"/>
    <property type="match status" value="1"/>
</dbReference>
<sequence>MSRPRKWRSVCSLPPNSRFGPIGSNLEGRQPVVMSVDEYETIRLIDHEGMTQQECSEQMEVARTTVQGMYDTARKKLAASLVEGKPLFIEGGEYRLHDHNGQGLGRCGRGCRWRSRMTEIEGENHQ</sequence>
<accession>A0A644WJA9</accession>
<comment type="caution">
    <text evidence="2">The sequence shown here is derived from an EMBL/GenBank/DDBJ whole genome shotgun (WGS) entry which is preliminary data.</text>
</comment>
<dbReference type="InterPro" id="IPR013324">
    <property type="entry name" value="RNA_pol_sigma_r3/r4-like"/>
</dbReference>